<dbReference type="GO" id="GO:0044718">
    <property type="term" value="P:siderophore transmembrane transport"/>
    <property type="evidence" value="ECO:0007669"/>
    <property type="project" value="TreeGrafter"/>
</dbReference>
<feature type="chain" id="PRO_5036871955" evidence="12">
    <location>
        <begin position="22"/>
        <end position="658"/>
    </location>
</feature>
<evidence type="ECO:0000256" key="6">
    <source>
        <dbReference type="ARBA" id="ARBA00023077"/>
    </source>
</evidence>
<dbReference type="InterPro" id="IPR012910">
    <property type="entry name" value="Plug_dom"/>
</dbReference>
<organism evidence="15 16">
    <name type="scientific">Sulfurimonas aquatica</name>
    <dbReference type="NCBI Taxonomy" id="2672570"/>
    <lineage>
        <taxon>Bacteria</taxon>
        <taxon>Pseudomonadati</taxon>
        <taxon>Campylobacterota</taxon>
        <taxon>Epsilonproteobacteria</taxon>
        <taxon>Campylobacterales</taxon>
        <taxon>Sulfurimonadaceae</taxon>
        <taxon>Sulfurimonas</taxon>
    </lineage>
</organism>
<dbReference type="Pfam" id="PF00593">
    <property type="entry name" value="TonB_dep_Rec_b-barrel"/>
    <property type="match status" value="1"/>
</dbReference>
<dbReference type="SUPFAM" id="SSF56935">
    <property type="entry name" value="Porins"/>
    <property type="match status" value="1"/>
</dbReference>
<comment type="similarity">
    <text evidence="10 11">Belongs to the TonB-dependent receptor family.</text>
</comment>
<evidence type="ECO:0000256" key="11">
    <source>
        <dbReference type="RuleBase" id="RU003357"/>
    </source>
</evidence>
<keyword evidence="6 11" id="KW-0798">TonB box</keyword>
<evidence type="ECO:0000256" key="10">
    <source>
        <dbReference type="PROSITE-ProRule" id="PRU01360"/>
    </source>
</evidence>
<sequence>MINRLSLSIITTMLLSIGAGATDIDELLDLDLEELSNIEITTVFGPSKTTQKITDAPANITVITSQEIKTRNYRSLAEALSTQSGFYTSYDRDYTYLGVRGFSSPGDYNSKILTLIDGQRVNENIYSSSMVGPVTHIDMDLIDYIEVIRGPGSAIYGSSALFAVINIVTKSAQKFQNGEASLMVGNYGTDQERVTLSHLFDSGNGLLLSATRFHSDGDNDLYFKEFDDPTTNGGHAKNIDSTDGYTLFLKSNISDFKIEALMYSREKTVPTAAWESIFNEAIISKDRHGYVNLAYKHSFSDELKISTSLAYNYYDFIGDYIYEDGGLTLSRDEARAQWIDGNVDVNYKQSDSLDWLLGLYLMESLEEKQVYLYDNVTDIDTDNPINYYAFYLQNIYKPTEDLSFTLGLRYDNYETIGSQISPKASLIYSFSPVSSLKLIYGEAFRAPNSYELYYNDGDFTSKANPNLKEENIKNYEIVLEHYFSTNHSFIVNGFYYEMQNLIQQTTDASGILFFDNLDKTESKGLELSHKFMFTNGIKSSLNYTYQETTNKETGVVLVNSPKDLANAVVTIPFLSNYSTFFALQYVGEKKNPNGDILDDYTLMNLGLNAYDVVKGLDFSGTLYNLFDTSYSSSGGEEHAQKEIIQDGITFRVKATYKF</sequence>
<keyword evidence="4 10" id="KW-0812">Transmembrane</keyword>
<keyword evidence="7 10" id="KW-0472">Membrane</keyword>
<evidence type="ECO:0000256" key="7">
    <source>
        <dbReference type="ARBA" id="ARBA00023136"/>
    </source>
</evidence>
<evidence type="ECO:0000256" key="3">
    <source>
        <dbReference type="ARBA" id="ARBA00022452"/>
    </source>
</evidence>
<keyword evidence="5 12" id="KW-0732">Signal</keyword>
<dbReference type="CDD" id="cd01347">
    <property type="entry name" value="ligand_gated_channel"/>
    <property type="match status" value="1"/>
</dbReference>
<dbReference type="GO" id="GO:0015344">
    <property type="term" value="F:siderophore uptake transmembrane transporter activity"/>
    <property type="evidence" value="ECO:0007669"/>
    <property type="project" value="TreeGrafter"/>
</dbReference>
<name>A0A975GCV9_9BACT</name>
<evidence type="ECO:0000313" key="15">
    <source>
        <dbReference type="EMBL" id="QSZ42035.1"/>
    </source>
</evidence>
<evidence type="ECO:0000256" key="2">
    <source>
        <dbReference type="ARBA" id="ARBA00022448"/>
    </source>
</evidence>
<reference evidence="15" key="2">
    <citation type="submission" date="2021-04" db="EMBL/GenBank/DDBJ databases">
        <title>Isolation and characterization of a novel species of the genus Sulfurimonas.</title>
        <authorList>
            <person name="Fukui M."/>
        </authorList>
    </citation>
    <scope>NUCLEOTIDE SEQUENCE</scope>
    <source>
        <strain evidence="15">H1576</strain>
    </source>
</reference>
<dbReference type="EMBL" id="CP046072">
    <property type="protein sequence ID" value="QSZ42035.1"/>
    <property type="molecule type" value="Genomic_DNA"/>
</dbReference>
<accession>A0A975GCV9</accession>
<dbReference type="GO" id="GO:0009279">
    <property type="term" value="C:cell outer membrane"/>
    <property type="evidence" value="ECO:0007669"/>
    <property type="project" value="UniProtKB-SubCell"/>
</dbReference>
<feature type="signal peptide" evidence="12">
    <location>
        <begin position="1"/>
        <end position="21"/>
    </location>
</feature>
<keyword evidence="9 10" id="KW-0998">Cell outer membrane</keyword>
<dbReference type="InterPro" id="IPR000531">
    <property type="entry name" value="Beta-barrel_TonB"/>
</dbReference>
<feature type="domain" description="TonB-dependent receptor plug" evidence="14">
    <location>
        <begin position="53"/>
        <end position="163"/>
    </location>
</feature>
<dbReference type="PANTHER" id="PTHR30069">
    <property type="entry name" value="TONB-DEPENDENT OUTER MEMBRANE RECEPTOR"/>
    <property type="match status" value="1"/>
</dbReference>
<comment type="subcellular location">
    <subcellularLocation>
        <location evidence="1 10">Cell outer membrane</location>
        <topology evidence="1 10">Multi-pass membrane protein</topology>
    </subcellularLocation>
</comment>
<dbReference type="PANTHER" id="PTHR30069:SF29">
    <property type="entry name" value="HEMOGLOBIN AND HEMOGLOBIN-HAPTOGLOBIN-BINDING PROTEIN 1-RELATED"/>
    <property type="match status" value="1"/>
</dbReference>
<evidence type="ECO:0000313" key="16">
    <source>
        <dbReference type="Proteomes" id="UP000671852"/>
    </source>
</evidence>
<dbReference type="InterPro" id="IPR037066">
    <property type="entry name" value="Plug_dom_sf"/>
</dbReference>
<dbReference type="KEGG" id="saqt:GJV85_07905"/>
<evidence type="ECO:0000256" key="12">
    <source>
        <dbReference type="SAM" id="SignalP"/>
    </source>
</evidence>
<evidence type="ECO:0000256" key="8">
    <source>
        <dbReference type="ARBA" id="ARBA00023170"/>
    </source>
</evidence>
<gene>
    <name evidence="15" type="ORF">GJV85_07905</name>
</gene>
<dbReference type="RefSeq" id="WP_207560852.1">
    <property type="nucleotide sequence ID" value="NZ_CP046072.1"/>
</dbReference>
<evidence type="ECO:0000256" key="9">
    <source>
        <dbReference type="ARBA" id="ARBA00023237"/>
    </source>
</evidence>
<feature type="domain" description="TonB-dependent receptor-like beta-barrel" evidence="13">
    <location>
        <begin position="278"/>
        <end position="625"/>
    </location>
</feature>
<dbReference type="Gene3D" id="2.170.130.10">
    <property type="entry name" value="TonB-dependent receptor, plug domain"/>
    <property type="match status" value="1"/>
</dbReference>
<keyword evidence="3 10" id="KW-1134">Transmembrane beta strand</keyword>
<keyword evidence="16" id="KW-1185">Reference proteome</keyword>
<proteinExistence type="inferred from homology"/>
<dbReference type="PROSITE" id="PS52016">
    <property type="entry name" value="TONB_DEPENDENT_REC_3"/>
    <property type="match status" value="1"/>
</dbReference>
<protein>
    <submittedName>
        <fullName evidence="15">TonB-dependent receptor</fullName>
    </submittedName>
</protein>
<dbReference type="Gene3D" id="2.40.170.20">
    <property type="entry name" value="TonB-dependent receptor, beta-barrel domain"/>
    <property type="match status" value="1"/>
</dbReference>
<dbReference type="Proteomes" id="UP000671852">
    <property type="component" value="Chromosome"/>
</dbReference>
<dbReference type="AlphaFoldDB" id="A0A975GCV9"/>
<evidence type="ECO:0000256" key="4">
    <source>
        <dbReference type="ARBA" id="ARBA00022692"/>
    </source>
</evidence>
<evidence type="ECO:0000256" key="5">
    <source>
        <dbReference type="ARBA" id="ARBA00022729"/>
    </source>
</evidence>
<dbReference type="Pfam" id="PF07715">
    <property type="entry name" value="Plug"/>
    <property type="match status" value="1"/>
</dbReference>
<reference evidence="15" key="1">
    <citation type="submission" date="2019-11" db="EMBL/GenBank/DDBJ databases">
        <authorList>
            <person name="Kojima H."/>
        </authorList>
    </citation>
    <scope>NUCLEOTIDE SEQUENCE</scope>
    <source>
        <strain evidence="15">H1576</strain>
    </source>
</reference>
<dbReference type="InterPro" id="IPR036942">
    <property type="entry name" value="Beta-barrel_TonB_sf"/>
</dbReference>
<keyword evidence="8 15" id="KW-0675">Receptor</keyword>
<keyword evidence="2 10" id="KW-0813">Transport</keyword>
<evidence type="ECO:0000256" key="1">
    <source>
        <dbReference type="ARBA" id="ARBA00004571"/>
    </source>
</evidence>
<dbReference type="InterPro" id="IPR039426">
    <property type="entry name" value="TonB-dep_rcpt-like"/>
</dbReference>
<evidence type="ECO:0000259" key="13">
    <source>
        <dbReference type="Pfam" id="PF00593"/>
    </source>
</evidence>
<evidence type="ECO:0000259" key="14">
    <source>
        <dbReference type="Pfam" id="PF07715"/>
    </source>
</evidence>